<name>A0ABU5ES57_9BACT</name>
<dbReference type="InterPro" id="IPR017850">
    <property type="entry name" value="Alkaline_phosphatase_core_sf"/>
</dbReference>
<keyword evidence="2" id="KW-1185">Reference proteome</keyword>
<proteinExistence type="predicted"/>
<accession>A0ABU5ES57</accession>
<evidence type="ECO:0000313" key="2">
    <source>
        <dbReference type="Proteomes" id="UP001272242"/>
    </source>
</evidence>
<sequence length="482" mass="52857">MHPRAERLLHQTRRNFLHTSSLGLGGLALSSLLHDGRAEGPKVENPLAPKKPHVAASAKRVIYLHMSGAPPHLDLLDYKPALQKHDGQDCPDEYLKGKRFAFTSGVPKLLGTRQPFKQHGQAGIWMSDAIKPLHAVADDVTVIRSMKTDEFNHAPAELLLYTGFARQGRPSLGAWTCYGLGSESANLPGFVVLISSGVQPSGGQGCWGSGFLPSVFQGVQCRSKGEPVLYLSDPPGLDRDMRRLGLDAMRDLNELQEAELGHPETRTRISQYELAFRMQLSASEVMDISKESQKVLDAYGAKPGAGSFANNCLLARRLVEQGVRYVQLFDWGWDFHGTNPNEDIRDGLTKKGTVTAQAVAALISDLKSRDLLKDTLVVWGGEFGRTPFREGRTAGGKVLGRDHYPDAFSLMLAGGGIKAGHTHGESDDLGFKVARDEVHIHDLQATVMHCLGFDHTRLTYRFQGRDYRLTDVHGKVVKGVLA</sequence>
<comment type="caution">
    <text evidence="1">The sequence shown here is derived from an EMBL/GenBank/DDBJ whole genome shotgun (WGS) entry which is preliminary data.</text>
</comment>
<gene>
    <name evidence="1" type="ORF">R5W23_000013</name>
</gene>
<dbReference type="RefSeq" id="WP_320684553.1">
    <property type="nucleotide sequence ID" value="NZ_JAXBLV010000001.1"/>
</dbReference>
<evidence type="ECO:0000313" key="1">
    <source>
        <dbReference type="EMBL" id="MDY3557487.1"/>
    </source>
</evidence>
<dbReference type="EMBL" id="JAXBLV010000001">
    <property type="protein sequence ID" value="MDY3557487.1"/>
    <property type="molecule type" value="Genomic_DNA"/>
</dbReference>
<protein>
    <submittedName>
        <fullName evidence="1">DUF1501 domain-containing protein</fullName>
    </submittedName>
</protein>
<dbReference type="SUPFAM" id="SSF53649">
    <property type="entry name" value="Alkaline phosphatase-like"/>
    <property type="match status" value="1"/>
</dbReference>
<reference evidence="2" key="1">
    <citation type="journal article" date="2023" name="Mar. Drugs">
        <title>Gemmata algarum, a Novel Planctomycete Isolated from an Algal Mat, Displays Antimicrobial Activity.</title>
        <authorList>
            <person name="Kumar G."/>
            <person name="Kallscheuer N."/>
            <person name="Kashif M."/>
            <person name="Ahamad S."/>
            <person name="Jagadeeshwari U."/>
            <person name="Pannikurungottu S."/>
            <person name="Haufschild T."/>
            <person name="Kabuu M."/>
            <person name="Sasikala C."/>
            <person name="Jogler C."/>
            <person name="Ramana C."/>
        </authorList>
    </citation>
    <scope>NUCLEOTIDE SEQUENCE [LARGE SCALE GENOMIC DNA]</scope>
    <source>
        <strain evidence="2">JC673</strain>
    </source>
</reference>
<dbReference type="InterPro" id="IPR010869">
    <property type="entry name" value="DUF1501"/>
</dbReference>
<dbReference type="Pfam" id="PF07394">
    <property type="entry name" value="DUF1501"/>
    <property type="match status" value="1"/>
</dbReference>
<dbReference type="PANTHER" id="PTHR43737">
    <property type="entry name" value="BLL7424 PROTEIN"/>
    <property type="match status" value="1"/>
</dbReference>
<dbReference type="PANTHER" id="PTHR43737:SF1">
    <property type="entry name" value="DUF1501 DOMAIN-CONTAINING PROTEIN"/>
    <property type="match status" value="1"/>
</dbReference>
<organism evidence="1 2">
    <name type="scientific">Gemmata algarum</name>
    <dbReference type="NCBI Taxonomy" id="2975278"/>
    <lineage>
        <taxon>Bacteria</taxon>
        <taxon>Pseudomonadati</taxon>
        <taxon>Planctomycetota</taxon>
        <taxon>Planctomycetia</taxon>
        <taxon>Gemmatales</taxon>
        <taxon>Gemmataceae</taxon>
        <taxon>Gemmata</taxon>
    </lineage>
</organism>
<dbReference type="Proteomes" id="UP001272242">
    <property type="component" value="Unassembled WGS sequence"/>
</dbReference>